<feature type="compositionally biased region" description="Basic and acidic residues" evidence="1">
    <location>
        <begin position="1"/>
        <end position="10"/>
    </location>
</feature>
<reference evidence="3 4" key="1">
    <citation type="submission" date="2016-10" db="EMBL/GenBank/DDBJ databases">
        <authorList>
            <person name="Varghese N."/>
            <person name="Submissions S."/>
        </authorList>
    </citation>
    <scope>NUCLEOTIDE SEQUENCE [LARGE SCALE GENOMIC DNA]</scope>
    <source>
        <strain evidence="3 4">DSM 9169</strain>
    </source>
</reference>
<feature type="region of interest" description="Disordered" evidence="1">
    <location>
        <begin position="1"/>
        <end position="67"/>
    </location>
</feature>
<dbReference type="EMBL" id="LT629792">
    <property type="protein sequence ID" value="SDU03088.1"/>
    <property type="molecule type" value="Genomic_DNA"/>
</dbReference>
<name>A0ABY0VAB7_9ACTO</name>
<feature type="region of interest" description="Disordered" evidence="1">
    <location>
        <begin position="143"/>
        <end position="162"/>
    </location>
</feature>
<organism evidence="3 4">
    <name type="scientific">Schaalia radingae</name>
    <dbReference type="NCBI Taxonomy" id="131110"/>
    <lineage>
        <taxon>Bacteria</taxon>
        <taxon>Bacillati</taxon>
        <taxon>Actinomycetota</taxon>
        <taxon>Actinomycetes</taxon>
        <taxon>Actinomycetales</taxon>
        <taxon>Actinomycetaceae</taxon>
        <taxon>Schaalia</taxon>
    </lineage>
</organism>
<feature type="compositionally biased region" description="Polar residues" evidence="1">
    <location>
        <begin position="146"/>
        <end position="162"/>
    </location>
</feature>
<proteinExistence type="predicted"/>
<dbReference type="InterPro" id="IPR022742">
    <property type="entry name" value="Hydrolase_4"/>
</dbReference>
<keyword evidence="3" id="KW-0378">Hydrolase</keyword>
<gene>
    <name evidence="3" type="ORF">SAMN04489714_1733</name>
</gene>
<dbReference type="PANTHER" id="PTHR43194">
    <property type="entry name" value="HYDROLASE ALPHA/BETA FOLD FAMILY"/>
    <property type="match status" value="1"/>
</dbReference>
<dbReference type="Gene3D" id="3.40.50.1820">
    <property type="entry name" value="alpha/beta hydrolase"/>
    <property type="match status" value="1"/>
</dbReference>
<evidence type="ECO:0000313" key="3">
    <source>
        <dbReference type="EMBL" id="SDU03088.1"/>
    </source>
</evidence>
<dbReference type="InterPro" id="IPR029058">
    <property type="entry name" value="AB_hydrolase_fold"/>
</dbReference>
<dbReference type="Proteomes" id="UP000198976">
    <property type="component" value="Chromosome I"/>
</dbReference>
<evidence type="ECO:0000259" key="2">
    <source>
        <dbReference type="Pfam" id="PF12146"/>
    </source>
</evidence>
<evidence type="ECO:0000313" key="4">
    <source>
        <dbReference type="Proteomes" id="UP000198976"/>
    </source>
</evidence>
<dbReference type="PANTHER" id="PTHR43194:SF2">
    <property type="entry name" value="PEROXISOMAL MEMBRANE PROTEIN LPX1"/>
    <property type="match status" value="1"/>
</dbReference>
<dbReference type="InterPro" id="IPR050228">
    <property type="entry name" value="Carboxylesterase_BioH"/>
</dbReference>
<feature type="region of interest" description="Disordered" evidence="1">
    <location>
        <begin position="346"/>
        <end position="368"/>
    </location>
</feature>
<dbReference type="RefSeq" id="WP_092648826.1">
    <property type="nucleotide sequence ID" value="NZ_LT629792.1"/>
</dbReference>
<evidence type="ECO:0000256" key="1">
    <source>
        <dbReference type="SAM" id="MobiDB-lite"/>
    </source>
</evidence>
<dbReference type="SUPFAM" id="SSF53474">
    <property type="entry name" value="alpha/beta-Hydrolases"/>
    <property type="match status" value="1"/>
</dbReference>
<protein>
    <submittedName>
        <fullName evidence="3">Lysophospholipase, alpha-beta hydrolase superfamily</fullName>
    </submittedName>
</protein>
<accession>A0ABY0VAB7</accession>
<dbReference type="GO" id="GO:0016787">
    <property type="term" value="F:hydrolase activity"/>
    <property type="evidence" value="ECO:0007669"/>
    <property type="project" value="UniProtKB-KW"/>
</dbReference>
<feature type="domain" description="Serine aminopeptidase S33" evidence="2">
    <location>
        <begin position="72"/>
        <end position="202"/>
    </location>
</feature>
<sequence>MLSRHTRDSDQGSPIPKNDALDRGTPDQGAPAPANGAPSWGAPSPTVGAPEHSDEDSQPLARIETGNPSAPTTIYLLHGITSCAGAMADLQLRLAHPSRRIIALDARGHGLSPRWSDDQLARAGDQLIDDVVNAIERDRACRRSPSHQIFHQAASPSGTNRGPRTILIGHSMGAATAAAVALRRPDLVDAVVAEDPARFGTRSSEELHERGKLRAAKIQETANDLVGALTRELAAGAAPSSEILPGLWASQQCDSRLLQTGVVAPEIKWEEVMAGLKVPTLVVTGDVVGESRVGLEGMEILRQIGNRCVECVIVHGGVHNVRRSRPQGYFNAVLPFIARIEASGNGGGNHWSTRVDGDVAEGPAGSSE</sequence>
<dbReference type="Pfam" id="PF12146">
    <property type="entry name" value="Hydrolase_4"/>
    <property type="match status" value="1"/>
</dbReference>
<keyword evidence="4" id="KW-1185">Reference proteome</keyword>